<accession>A0AA39E2V2</accession>
<evidence type="ECO:0000313" key="1">
    <source>
        <dbReference type="EMBL" id="KAJ9703072.1"/>
    </source>
</evidence>
<comment type="caution">
    <text evidence="1">The sequence shown here is derived from an EMBL/GenBank/DDBJ whole genome shotgun (WGS) entry which is preliminary data.</text>
</comment>
<proteinExistence type="predicted"/>
<dbReference type="PANTHER" id="PTHR35508">
    <property type="entry name" value="VOLTAGE-DEPENDENT L-TYPE CALCIUM CHANNEL SUBUNIT"/>
    <property type="match status" value="1"/>
</dbReference>
<name>A0AA39E2V2_VITRO</name>
<reference evidence="1 2" key="1">
    <citation type="journal article" date="2023" name="BMC Biotechnol.">
        <title>Vitis rotundifolia cv Carlos genome sequencing.</title>
        <authorList>
            <person name="Huff M."/>
            <person name="Hulse-Kemp A."/>
            <person name="Scheffler B."/>
            <person name="Youngblood R."/>
            <person name="Simpson S."/>
            <person name="Babiker E."/>
            <person name="Staton M."/>
        </authorList>
    </citation>
    <scope>NUCLEOTIDE SEQUENCE [LARGE SCALE GENOMIC DNA]</scope>
    <source>
        <tissue evidence="1">Leaf</tissue>
    </source>
</reference>
<dbReference type="AlphaFoldDB" id="A0AA39E2V2"/>
<protein>
    <submittedName>
        <fullName evidence="1">Uncharacterized protein</fullName>
    </submittedName>
</protein>
<evidence type="ECO:0000313" key="2">
    <source>
        <dbReference type="Proteomes" id="UP001168098"/>
    </source>
</evidence>
<sequence length="141" mass="15741">MADFEDAQKPNGGFLEVDGGDDLTLYLVLHRLMAAIFFPDPTSSAPLLRRVKISVADNVPLLRPASRNTVRNVALWTRRGSALRAPPRHLCWIGFFWTVWLVTKKSAGFAKHSLGMTGSAIAAYSSVRHVRRHHDFDKVSD</sequence>
<dbReference type="EMBL" id="JARBHA010000004">
    <property type="protein sequence ID" value="KAJ9703072.1"/>
    <property type="molecule type" value="Genomic_DNA"/>
</dbReference>
<dbReference type="PANTHER" id="PTHR35508:SF1">
    <property type="entry name" value="VOLTAGE-DEPENDENT L-TYPE CALCIUM CHANNEL SUBUNIT"/>
    <property type="match status" value="1"/>
</dbReference>
<gene>
    <name evidence="1" type="ORF">PVL29_004725</name>
</gene>
<keyword evidence="2" id="KW-1185">Reference proteome</keyword>
<dbReference type="Proteomes" id="UP001168098">
    <property type="component" value="Unassembled WGS sequence"/>
</dbReference>
<organism evidence="1 2">
    <name type="scientific">Vitis rotundifolia</name>
    <name type="common">Muscadine grape</name>
    <dbReference type="NCBI Taxonomy" id="103349"/>
    <lineage>
        <taxon>Eukaryota</taxon>
        <taxon>Viridiplantae</taxon>
        <taxon>Streptophyta</taxon>
        <taxon>Embryophyta</taxon>
        <taxon>Tracheophyta</taxon>
        <taxon>Spermatophyta</taxon>
        <taxon>Magnoliopsida</taxon>
        <taxon>eudicotyledons</taxon>
        <taxon>Gunneridae</taxon>
        <taxon>Pentapetalae</taxon>
        <taxon>rosids</taxon>
        <taxon>Vitales</taxon>
        <taxon>Vitaceae</taxon>
        <taxon>Viteae</taxon>
        <taxon>Vitis</taxon>
    </lineage>
</organism>